<dbReference type="InterPro" id="IPR002731">
    <property type="entry name" value="ATPase_BadF"/>
</dbReference>
<dbReference type="InterPro" id="IPR043129">
    <property type="entry name" value="ATPase_NBD"/>
</dbReference>
<feature type="domain" description="ATPase BadF/BadG/BcrA/BcrD type" evidence="1">
    <location>
        <begin position="5"/>
        <end position="314"/>
    </location>
</feature>
<evidence type="ECO:0000313" key="2">
    <source>
        <dbReference type="EMBL" id="WWD80233.1"/>
    </source>
</evidence>
<dbReference type="PANTHER" id="PTHR43190">
    <property type="entry name" value="N-ACETYL-D-GLUCOSAMINE KINASE"/>
    <property type="match status" value="1"/>
</dbReference>
<evidence type="ECO:0000259" key="1">
    <source>
        <dbReference type="Pfam" id="PF01869"/>
    </source>
</evidence>
<dbReference type="Pfam" id="PF01869">
    <property type="entry name" value="BcrAD_BadFG"/>
    <property type="match status" value="1"/>
</dbReference>
<name>A0A5C7FFJ2_9BACI</name>
<dbReference type="Gene3D" id="3.30.420.40">
    <property type="match status" value="2"/>
</dbReference>
<dbReference type="RefSeq" id="WP_147804258.1">
    <property type="nucleotide sequence ID" value="NZ_CP144914.1"/>
</dbReference>
<sequence length="327" mass="35501">MTFVIGIDGGGTKTSCLFNSLENFLPSETAERHVITGKGTNIQAIGSEEMKKRLFHLLEHGLNQFSFRPEDAAAVCCGFAGAGRPEDRRLAEEIVREVSLQLKFPENLIIFVESDLFMALHGALSPHEKTGMLVIAGTGSNAVARNSAGEVFRSGGWGHIIGDEGSGYHIGLRALNYIAKAYDGRAEPTILTDLIMQQKKWADLKEVISFVYRQNSDKKDIADLAPVVTEAAEKGDKAALSILEEAAEELLLLVKSLSVRSTEFNKTTSIFVTGSVITHSPVIRASFEKGLQERKLGVLSTSAASPVYGASLLARQLYKENKKTGDE</sequence>
<dbReference type="CDD" id="cd24007">
    <property type="entry name" value="ASKHA_NBD_eukNAGK-like"/>
    <property type="match status" value="1"/>
</dbReference>
<gene>
    <name evidence="2" type="ORF">FTX54_001320</name>
</gene>
<dbReference type="AlphaFoldDB" id="A0A5C7FFJ2"/>
<reference evidence="2 3" key="1">
    <citation type="submission" date="2024-01" db="EMBL/GenBank/DDBJ databases">
        <title>Complete Genome Sequence of Alkalicoccus halolimnae BZ-SZ-XJ29T, a Moderately Halophilic Bacterium Isolated from a Salt Lake.</title>
        <authorList>
            <person name="Zhao B."/>
        </authorList>
    </citation>
    <scope>NUCLEOTIDE SEQUENCE [LARGE SCALE GENOMIC DNA]</scope>
    <source>
        <strain evidence="2 3">BZ-SZ-XJ29</strain>
    </source>
</reference>
<dbReference type="InterPro" id="IPR052519">
    <property type="entry name" value="Euk-type_GlcNAc_Kinase"/>
</dbReference>
<protein>
    <submittedName>
        <fullName evidence="2">BadF/BadG/BcrA/BcrD ATPase family protein</fullName>
    </submittedName>
</protein>
<dbReference type="KEGG" id="ahal:FTX54_001320"/>
<dbReference type="SUPFAM" id="SSF53067">
    <property type="entry name" value="Actin-like ATPase domain"/>
    <property type="match status" value="2"/>
</dbReference>
<dbReference type="Proteomes" id="UP000321816">
    <property type="component" value="Chromosome"/>
</dbReference>
<dbReference type="EMBL" id="CP144914">
    <property type="protein sequence ID" value="WWD80233.1"/>
    <property type="molecule type" value="Genomic_DNA"/>
</dbReference>
<dbReference type="OrthoDB" id="9772633at2"/>
<keyword evidence="3" id="KW-1185">Reference proteome</keyword>
<proteinExistence type="predicted"/>
<evidence type="ECO:0000313" key="3">
    <source>
        <dbReference type="Proteomes" id="UP000321816"/>
    </source>
</evidence>
<organism evidence="2 3">
    <name type="scientific">Alkalicoccus halolimnae</name>
    <dbReference type="NCBI Taxonomy" id="1667239"/>
    <lineage>
        <taxon>Bacteria</taxon>
        <taxon>Bacillati</taxon>
        <taxon>Bacillota</taxon>
        <taxon>Bacilli</taxon>
        <taxon>Bacillales</taxon>
        <taxon>Bacillaceae</taxon>
        <taxon>Alkalicoccus</taxon>
    </lineage>
</organism>
<dbReference type="PANTHER" id="PTHR43190:SF3">
    <property type="entry name" value="N-ACETYL-D-GLUCOSAMINE KINASE"/>
    <property type="match status" value="1"/>
</dbReference>
<accession>A0A5C7FFJ2</accession>